<dbReference type="GO" id="GO:0052913">
    <property type="term" value="F:16S rRNA (guanine(966)-N(2))-methyltransferase activity"/>
    <property type="evidence" value="ECO:0007669"/>
    <property type="project" value="UniProtKB-EC"/>
</dbReference>
<keyword evidence="1 3" id="KW-0489">Methyltransferase</keyword>
<dbReference type="PROSITE" id="PS00092">
    <property type="entry name" value="N6_MTASE"/>
    <property type="match status" value="1"/>
</dbReference>
<dbReference type="GO" id="GO:0003676">
    <property type="term" value="F:nucleic acid binding"/>
    <property type="evidence" value="ECO:0007669"/>
    <property type="project" value="InterPro"/>
</dbReference>
<dbReference type="EMBL" id="QYUQ01000002">
    <property type="protein sequence ID" value="RJG03571.1"/>
    <property type="molecule type" value="Genomic_DNA"/>
</dbReference>
<evidence type="ECO:0000256" key="1">
    <source>
        <dbReference type="ARBA" id="ARBA00022603"/>
    </source>
</evidence>
<dbReference type="Proteomes" id="UP000266327">
    <property type="component" value="Unassembled WGS sequence"/>
</dbReference>
<dbReference type="CDD" id="cd02440">
    <property type="entry name" value="AdoMet_MTases"/>
    <property type="match status" value="1"/>
</dbReference>
<dbReference type="InterPro" id="IPR029063">
    <property type="entry name" value="SAM-dependent_MTases_sf"/>
</dbReference>
<keyword evidence="2 3" id="KW-0808">Transferase</keyword>
<dbReference type="NCBIfam" id="TIGR00095">
    <property type="entry name" value="16S rRNA (guanine(966)-N(2))-methyltransferase RsmD"/>
    <property type="match status" value="1"/>
</dbReference>
<dbReference type="SUPFAM" id="SSF53335">
    <property type="entry name" value="S-adenosyl-L-methionine-dependent methyltransferases"/>
    <property type="match status" value="1"/>
</dbReference>
<dbReference type="Pfam" id="PF03602">
    <property type="entry name" value="Cons_hypoth95"/>
    <property type="match status" value="1"/>
</dbReference>
<dbReference type="InterPro" id="IPR002052">
    <property type="entry name" value="DNA_methylase_N6_adenine_CS"/>
</dbReference>
<name>A0A3A3G6K9_9BURK</name>
<dbReference type="OrthoDB" id="9803017at2"/>
<dbReference type="EC" id="2.1.1.171" evidence="3"/>
<evidence type="ECO:0000313" key="3">
    <source>
        <dbReference type="EMBL" id="RJG03571.1"/>
    </source>
</evidence>
<protein>
    <submittedName>
        <fullName evidence="3">16S rRNA (Guanine(966)-N(2))-methyltransferase RsmD</fullName>
        <ecNumber evidence="3">2.1.1.171</ecNumber>
    </submittedName>
</protein>
<dbReference type="AlphaFoldDB" id="A0A3A3G6K9"/>
<keyword evidence="4" id="KW-1185">Reference proteome</keyword>
<proteinExistence type="predicted"/>
<dbReference type="Gene3D" id="3.40.50.150">
    <property type="entry name" value="Vaccinia Virus protein VP39"/>
    <property type="match status" value="1"/>
</dbReference>
<reference evidence="4" key="1">
    <citation type="submission" date="2018-09" db="EMBL/GenBank/DDBJ databases">
        <authorList>
            <person name="Zhu H."/>
        </authorList>
    </citation>
    <scope>NUCLEOTIDE SEQUENCE [LARGE SCALE GENOMIC DNA]</scope>
    <source>
        <strain evidence="4">K1S02-23</strain>
    </source>
</reference>
<sequence length="217" mass="23839">MALNSSRVSMHKPQGKKSVAHQVRIIGGQWKRTPLPVADAADLRPTPDRVRETVFNWINHLFDGAWEGRACLDLFAGSGALGFEAASRGAARVLMVENHVPALRQLEAVKDKLQAAQVTIARGDALAKLRELGGGRREAAFDVIFLDPPYHQDWLAKLLPQCAALLQPGGLVYAEAEMPLTGLDAAWLADWDIVRADKAGMVFYHLLQCRNVTRIQA</sequence>
<dbReference type="PANTHER" id="PTHR43542">
    <property type="entry name" value="METHYLTRANSFERASE"/>
    <property type="match status" value="1"/>
</dbReference>
<evidence type="ECO:0000256" key="2">
    <source>
        <dbReference type="ARBA" id="ARBA00022679"/>
    </source>
</evidence>
<comment type="caution">
    <text evidence="3">The sequence shown here is derived from an EMBL/GenBank/DDBJ whole genome shotgun (WGS) entry which is preliminary data.</text>
</comment>
<gene>
    <name evidence="3" type="primary">rsmD</name>
    <name evidence="3" type="ORF">D3878_19860</name>
</gene>
<dbReference type="PIRSF" id="PIRSF004553">
    <property type="entry name" value="CHP00095"/>
    <property type="match status" value="1"/>
</dbReference>
<dbReference type="PANTHER" id="PTHR43542:SF1">
    <property type="entry name" value="METHYLTRANSFERASE"/>
    <property type="match status" value="1"/>
</dbReference>
<dbReference type="InterPro" id="IPR004398">
    <property type="entry name" value="RNA_MeTrfase_RsmD"/>
</dbReference>
<accession>A0A3A3G6K9</accession>
<evidence type="ECO:0000313" key="4">
    <source>
        <dbReference type="Proteomes" id="UP000266327"/>
    </source>
</evidence>
<organism evidence="3 4">
    <name type="scientific">Noviherbaspirillum sedimenti</name>
    <dbReference type="NCBI Taxonomy" id="2320865"/>
    <lineage>
        <taxon>Bacteria</taxon>
        <taxon>Pseudomonadati</taxon>
        <taxon>Pseudomonadota</taxon>
        <taxon>Betaproteobacteria</taxon>
        <taxon>Burkholderiales</taxon>
        <taxon>Oxalobacteraceae</taxon>
        <taxon>Noviherbaspirillum</taxon>
    </lineage>
</organism>